<dbReference type="SUPFAM" id="SSF56176">
    <property type="entry name" value="FAD-binding/transporter-associated domain-like"/>
    <property type="match status" value="1"/>
</dbReference>
<evidence type="ECO:0000256" key="6">
    <source>
        <dbReference type="ARBA" id="ARBA00023002"/>
    </source>
</evidence>
<dbReference type="PROSITE" id="PS51387">
    <property type="entry name" value="FAD_PCMH"/>
    <property type="match status" value="1"/>
</dbReference>
<dbReference type="InterPro" id="IPR016164">
    <property type="entry name" value="FAD-linked_Oxase-like_C"/>
</dbReference>
<dbReference type="AlphaFoldDB" id="A0A9P0Z9K7"/>
<reference evidence="9" key="1">
    <citation type="submission" date="2022-07" db="EMBL/GenBank/DDBJ databases">
        <authorList>
            <person name="Macas J."/>
            <person name="Novak P."/>
            <person name="Neumann P."/>
        </authorList>
    </citation>
    <scope>NUCLEOTIDE SEQUENCE</scope>
</reference>
<dbReference type="Pfam" id="PF01565">
    <property type="entry name" value="FAD_binding_4"/>
    <property type="match status" value="1"/>
</dbReference>
<comment type="similarity">
    <text evidence="2">Belongs to the oxygen-dependent FAD-linked oxidoreductase family.</text>
</comment>
<evidence type="ECO:0000256" key="7">
    <source>
        <dbReference type="ARBA" id="ARBA00048224"/>
    </source>
</evidence>
<keyword evidence="6" id="KW-0560">Oxidoreductase</keyword>
<proteinExistence type="inferred from homology"/>
<feature type="domain" description="FAD-binding PCMH-type" evidence="8">
    <location>
        <begin position="74"/>
        <end position="253"/>
    </location>
</feature>
<dbReference type="EC" id="1.5.99.12" evidence="3"/>
<keyword evidence="5" id="KW-0274">FAD</keyword>
<evidence type="ECO:0000256" key="3">
    <source>
        <dbReference type="ARBA" id="ARBA00011928"/>
    </source>
</evidence>
<dbReference type="InterPro" id="IPR015345">
    <property type="entry name" value="Cytokinin_DH_FAD/cytokin-bd"/>
</dbReference>
<name>A0A9P0Z9K7_CUSEU</name>
<organism evidence="9 10">
    <name type="scientific">Cuscuta europaea</name>
    <name type="common">European dodder</name>
    <dbReference type="NCBI Taxonomy" id="41803"/>
    <lineage>
        <taxon>Eukaryota</taxon>
        <taxon>Viridiplantae</taxon>
        <taxon>Streptophyta</taxon>
        <taxon>Embryophyta</taxon>
        <taxon>Tracheophyta</taxon>
        <taxon>Spermatophyta</taxon>
        <taxon>Magnoliopsida</taxon>
        <taxon>eudicotyledons</taxon>
        <taxon>Gunneridae</taxon>
        <taxon>Pentapetalae</taxon>
        <taxon>asterids</taxon>
        <taxon>lamiids</taxon>
        <taxon>Solanales</taxon>
        <taxon>Convolvulaceae</taxon>
        <taxon>Cuscuteae</taxon>
        <taxon>Cuscuta</taxon>
        <taxon>Cuscuta subgen. Cuscuta</taxon>
    </lineage>
</organism>
<dbReference type="InterPro" id="IPR016167">
    <property type="entry name" value="FAD-bd_PCMH_sub1"/>
</dbReference>
<dbReference type="Gene3D" id="3.40.462.10">
    <property type="entry name" value="FAD-linked oxidases, C-terminal domain"/>
    <property type="match status" value="1"/>
</dbReference>
<dbReference type="GO" id="GO:0009690">
    <property type="term" value="P:cytokinin metabolic process"/>
    <property type="evidence" value="ECO:0007669"/>
    <property type="project" value="InterPro"/>
</dbReference>
<dbReference type="GO" id="GO:0019139">
    <property type="term" value="F:cytokinin dehydrogenase activity"/>
    <property type="evidence" value="ECO:0007669"/>
    <property type="project" value="UniProtKB-EC"/>
</dbReference>
<keyword evidence="10" id="KW-1185">Reference proteome</keyword>
<dbReference type="PANTHER" id="PTHR13878:SF53">
    <property type="entry name" value="CYTOKININ DEHYDROGENASE 6"/>
    <property type="match status" value="1"/>
</dbReference>
<evidence type="ECO:0000256" key="2">
    <source>
        <dbReference type="ARBA" id="ARBA00005466"/>
    </source>
</evidence>
<keyword evidence="4" id="KW-0285">Flavoprotein</keyword>
<evidence type="ECO:0000256" key="5">
    <source>
        <dbReference type="ARBA" id="ARBA00022827"/>
    </source>
</evidence>
<dbReference type="Gene3D" id="3.30.465.10">
    <property type="match status" value="1"/>
</dbReference>
<dbReference type="PANTHER" id="PTHR13878">
    <property type="entry name" value="GULONOLACTONE OXIDASE"/>
    <property type="match status" value="1"/>
</dbReference>
<accession>A0A9P0Z9K7</accession>
<dbReference type="InterPro" id="IPR006094">
    <property type="entry name" value="Oxid_FAD_bind_N"/>
</dbReference>
<dbReference type="GO" id="GO:0071949">
    <property type="term" value="F:FAD binding"/>
    <property type="evidence" value="ECO:0007669"/>
    <property type="project" value="InterPro"/>
</dbReference>
<dbReference type="OrthoDB" id="415825at2759"/>
<comment type="catalytic activity">
    <reaction evidence="7">
        <text>N(6)-dimethylallyladenine + A + H2O = 3-methyl-2-butenal + adenine + AH2</text>
        <dbReference type="Rhea" id="RHEA:13625"/>
        <dbReference type="ChEBI" id="CHEBI:13193"/>
        <dbReference type="ChEBI" id="CHEBI:15377"/>
        <dbReference type="ChEBI" id="CHEBI:15825"/>
        <dbReference type="ChEBI" id="CHEBI:16708"/>
        <dbReference type="ChEBI" id="CHEBI:17499"/>
        <dbReference type="ChEBI" id="CHEBI:17660"/>
        <dbReference type="EC" id="1.5.99.12"/>
    </reaction>
</comment>
<evidence type="ECO:0000256" key="1">
    <source>
        <dbReference type="ARBA" id="ARBA00001974"/>
    </source>
</evidence>
<evidence type="ECO:0000313" key="10">
    <source>
        <dbReference type="Proteomes" id="UP001152484"/>
    </source>
</evidence>
<comment type="cofactor">
    <cofactor evidence="1">
        <name>FAD</name>
        <dbReference type="ChEBI" id="CHEBI:57692"/>
    </cofactor>
</comment>
<dbReference type="EMBL" id="CAMAPE010000027">
    <property type="protein sequence ID" value="CAH9091921.1"/>
    <property type="molecule type" value="Genomic_DNA"/>
</dbReference>
<dbReference type="InterPro" id="IPR016170">
    <property type="entry name" value="Cytok_DH_C_sf"/>
</dbReference>
<dbReference type="Proteomes" id="UP001152484">
    <property type="component" value="Unassembled WGS sequence"/>
</dbReference>
<evidence type="ECO:0000259" key="8">
    <source>
        <dbReference type="PROSITE" id="PS51387"/>
    </source>
</evidence>
<gene>
    <name evidence="9" type="ORF">CEURO_LOCUS11765</name>
</gene>
<dbReference type="Gene3D" id="3.30.43.10">
    <property type="entry name" value="Uridine Diphospho-n-acetylenolpyruvylglucosamine Reductase, domain 2"/>
    <property type="match status" value="1"/>
</dbReference>
<dbReference type="InterPro" id="IPR050432">
    <property type="entry name" value="FAD-linked_Oxidoreductases_BP"/>
</dbReference>
<evidence type="ECO:0000256" key="4">
    <source>
        <dbReference type="ARBA" id="ARBA00022630"/>
    </source>
</evidence>
<evidence type="ECO:0000313" key="9">
    <source>
        <dbReference type="EMBL" id="CAH9091921.1"/>
    </source>
</evidence>
<dbReference type="InterPro" id="IPR016169">
    <property type="entry name" value="FAD-bd_PCMH_sub2"/>
</dbReference>
<comment type="caution">
    <text evidence="9">The sequence shown here is derived from an EMBL/GenBank/DDBJ whole genome shotgun (WGS) entry which is preliminary data.</text>
</comment>
<protein>
    <recommendedName>
        <fullName evidence="3">cytokinin dehydrogenase</fullName>
        <ecNumber evidence="3">1.5.99.12</ecNumber>
    </recommendedName>
</protein>
<dbReference type="InterPro" id="IPR036318">
    <property type="entry name" value="FAD-bd_PCMH-like_sf"/>
</dbReference>
<dbReference type="Pfam" id="PF09265">
    <property type="entry name" value="Cytokin-bind"/>
    <property type="match status" value="2"/>
</dbReference>
<sequence length="526" mass="57873">MRYPTMCSLLPKRNVNGVLLALLIIIVANLNLSFSLRQTPSPSSSKIKTALHRVDSNIEYDNISYASIDYGNIIHNLPLGVLNPGSVDDIAQTLELVSLIGPFVGLTASAGGCRHSNGGQAQTANGIFIDMRSNRLYETVVNAGANPPYADVYAGDMWITVLNETLKYGLAPPSWTDYLHITVGGTLSNAGISGQAFRHGPQISNVLQLEVVTGTGEIVNCSSTQNDDLFFAVLGGLGQFGIITRARIILEPAPQKVKRIQALYSNFTVFSGDQELLISLEKTFDYIEGMVVKNAPGDMPLFRLEVNKNFNDNDDPKKVQAEIDGLLAKLSYNASTLTITESTYVEFLERVYTAELFLRSIGLWVGDQVSHPWQNLLMPKSKIQTFASEVFYNILRDTSLGPVIVYPLNKSKWDNRTSAVLPEGDIFYAVSLLPRANISSNGTDGLAYLLNQRKRISDFCESAGIGAIQYLPYYETPEEWQKKQYGPERWEVFTTRKQAYDPSCVLAPGQNIFTADTCPGSTGGFN</sequence>
<dbReference type="SUPFAM" id="SSF55103">
    <property type="entry name" value="FAD-linked oxidases, C-terminal domain"/>
    <property type="match status" value="1"/>
</dbReference>
<dbReference type="InterPro" id="IPR016166">
    <property type="entry name" value="FAD-bd_PCMH"/>
</dbReference>